<gene>
    <name evidence="1" type="ORF">EVOR1521_LOCUS1355</name>
</gene>
<organism evidence="1 2">
    <name type="scientific">Effrenium voratum</name>
    <dbReference type="NCBI Taxonomy" id="2562239"/>
    <lineage>
        <taxon>Eukaryota</taxon>
        <taxon>Sar</taxon>
        <taxon>Alveolata</taxon>
        <taxon>Dinophyceae</taxon>
        <taxon>Suessiales</taxon>
        <taxon>Symbiodiniaceae</taxon>
        <taxon>Effrenium</taxon>
    </lineage>
</organism>
<sequence>MIGLNRLDAIQLQGPLGLGRTSLAKQHDDLKVVLSQARSDLIAEGVVLPPDEALMAEVHPALSEATHSWLEDPTPSALDLGLLQGAWLEVLAATPPVEAEAAYAFIRWGTRGFEDVLDAIEDLAAREAIDEAYSILRTDLPLLPLVKKMDRLQHELMMLPLLHPQQSRPHRPVYKGPANVSERLQVTREVPQAYENQAAQRQQWLDSGLRVSMAQVNTIYSFSDGGWTANFCDHTLVCWQKKKPRLP</sequence>
<accession>A0AA36HKJ6</accession>
<reference evidence="1" key="1">
    <citation type="submission" date="2023-08" db="EMBL/GenBank/DDBJ databases">
        <authorList>
            <person name="Chen Y."/>
            <person name="Shah S."/>
            <person name="Dougan E. K."/>
            <person name="Thang M."/>
            <person name="Chan C."/>
        </authorList>
    </citation>
    <scope>NUCLEOTIDE SEQUENCE</scope>
</reference>
<name>A0AA36HKJ6_9DINO</name>
<comment type="caution">
    <text evidence="1">The sequence shown here is derived from an EMBL/GenBank/DDBJ whole genome shotgun (WGS) entry which is preliminary data.</text>
</comment>
<dbReference type="AlphaFoldDB" id="A0AA36HKJ6"/>
<protein>
    <submittedName>
        <fullName evidence="1">Uncharacterized protein</fullName>
    </submittedName>
</protein>
<dbReference type="EMBL" id="CAUJNA010000042">
    <property type="protein sequence ID" value="CAJ1370894.1"/>
    <property type="molecule type" value="Genomic_DNA"/>
</dbReference>
<evidence type="ECO:0000313" key="1">
    <source>
        <dbReference type="EMBL" id="CAJ1370894.1"/>
    </source>
</evidence>
<proteinExistence type="predicted"/>
<keyword evidence="2" id="KW-1185">Reference proteome</keyword>
<evidence type="ECO:0000313" key="2">
    <source>
        <dbReference type="Proteomes" id="UP001178507"/>
    </source>
</evidence>
<dbReference type="Proteomes" id="UP001178507">
    <property type="component" value="Unassembled WGS sequence"/>
</dbReference>